<evidence type="ECO:0000313" key="2">
    <source>
        <dbReference type="Proteomes" id="UP000199169"/>
    </source>
</evidence>
<dbReference type="SUPFAM" id="SSF143100">
    <property type="entry name" value="TTHA1013/TTHA0281-like"/>
    <property type="match status" value="1"/>
</dbReference>
<accession>A0A1A8XHR4</accession>
<dbReference type="RefSeq" id="WP_186405905.1">
    <property type="nucleotide sequence ID" value="NZ_FLQX01000035.1"/>
</dbReference>
<sequence length="55" mass="6409">MNQTYTAVIKQDADWWIGWIEDVPGVNCQESSREALLQLLRETLIEAIDFNRAEQ</sequence>
<name>A0A1A8XHR4_9PROT</name>
<dbReference type="Proteomes" id="UP000199169">
    <property type="component" value="Unassembled WGS sequence"/>
</dbReference>
<protein>
    <recommendedName>
        <fullName evidence="3">Type II toxin-antitoxin system HicB family antitoxin</fullName>
    </recommendedName>
</protein>
<dbReference type="InterPro" id="IPR035069">
    <property type="entry name" value="TTHA1013/TTHA0281-like"/>
</dbReference>
<reference evidence="1 2" key="1">
    <citation type="submission" date="2016-06" db="EMBL/GenBank/DDBJ databases">
        <authorList>
            <person name="Kjaerup R.B."/>
            <person name="Dalgaard T.S."/>
            <person name="Juul-Madsen H.R."/>
        </authorList>
    </citation>
    <scope>NUCLEOTIDE SEQUENCE [LARGE SCALE GENOMIC DNA]</scope>
    <source>
        <strain evidence="1">3</strain>
    </source>
</reference>
<proteinExistence type="predicted"/>
<gene>
    <name evidence="1" type="ORF">ACCAA_130162</name>
</gene>
<organism evidence="1 2">
    <name type="scientific">Candidatus Accumulibacter aalborgensis</name>
    <dbReference type="NCBI Taxonomy" id="1860102"/>
    <lineage>
        <taxon>Bacteria</taxon>
        <taxon>Pseudomonadati</taxon>
        <taxon>Pseudomonadota</taxon>
        <taxon>Betaproteobacteria</taxon>
        <taxon>Candidatus Accumulibacter</taxon>
    </lineage>
</organism>
<dbReference type="AlphaFoldDB" id="A0A1A8XHR4"/>
<evidence type="ECO:0008006" key="3">
    <source>
        <dbReference type="Google" id="ProtNLM"/>
    </source>
</evidence>
<keyword evidence="2" id="KW-1185">Reference proteome</keyword>
<evidence type="ECO:0000313" key="1">
    <source>
        <dbReference type="EMBL" id="SBT04236.1"/>
    </source>
</evidence>
<dbReference type="STRING" id="1860102.ACCAA_130162"/>
<dbReference type="EMBL" id="FLQX01000035">
    <property type="protein sequence ID" value="SBT04236.1"/>
    <property type="molecule type" value="Genomic_DNA"/>
</dbReference>